<reference evidence="7" key="1">
    <citation type="submission" date="2021-02" db="EMBL/GenBank/DDBJ databases">
        <authorList>
            <person name="Nowell W R."/>
        </authorList>
    </citation>
    <scope>NUCLEOTIDE SEQUENCE</scope>
    <source>
        <strain evidence="7">Ploen Becks lab</strain>
    </source>
</reference>
<evidence type="ECO:0000256" key="1">
    <source>
        <dbReference type="ARBA" id="ARBA00004141"/>
    </source>
</evidence>
<name>A0A814CNK8_9BILA</name>
<dbReference type="GO" id="GO:0016020">
    <property type="term" value="C:membrane"/>
    <property type="evidence" value="ECO:0007669"/>
    <property type="project" value="UniProtKB-SubCell"/>
</dbReference>
<gene>
    <name evidence="7" type="ORF">OXX778_LOCUS13508</name>
</gene>
<evidence type="ECO:0000313" key="8">
    <source>
        <dbReference type="Proteomes" id="UP000663879"/>
    </source>
</evidence>
<organism evidence="7 8">
    <name type="scientific">Brachionus calyciflorus</name>
    <dbReference type="NCBI Taxonomy" id="104777"/>
    <lineage>
        <taxon>Eukaryota</taxon>
        <taxon>Metazoa</taxon>
        <taxon>Spiralia</taxon>
        <taxon>Gnathifera</taxon>
        <taxon>Rotifera</taxon>
        <taxon>Eurotatoria</taxon>
        <taxon>Monogononta</taxon>
        <taxon>Pseudotrocha</taxon>
        <taxon>Ploima</taxon>
        <taxon>Brachionidae</taxon>
        <taxon>Brachionus</taxon>
    </lineage>
</organism>
<keyword evidence="3 5" id="KW-1133">Transmembrane helix</keyword>
<dbReference type="Gene3D" id="1.20.58.390">
    <property type="entry name" value="Neurotransmitter-gated ion-channel transmembrane domain"/>
    <property type="match status" value="1"/>
</dbReference>
<dbReference type="GO" id="GO:0005230">
    <property type="term" value="F:extracellular ligand-gated monoatomic ion channel activity"/>
    <property type="evidence" value="ECO:0007669"/>
    <property type="project" value="InterPro"/>
</dbReference>
<evidence type="ECO:0000259" key="6">
    <source>
        <dbReference type="Pfam" id="PF02931"/>
    </source>
</evidence>
<proteinExistence type="predicted"/>
<dbReference type="AlphaFoldDB" id="A0A814CNK8"/>
<dbReference type="InterPro" id="IPR006202">
    <property type="entry name" value="Neur_chan_lig-bd"/>
</dbReference>
<evidence type="ECO:0000256" key="5">
    <source>
        <dbReference type="SAM" id="Phobius"/>
    </source>
</evidence>
<evidence type="ECO:0000256" key="3">
    <source>
        <dbReference type="ARBA" id="ARBA00022989"/>
    </source>
</evidence>
<evidence type="ECO:0000256" key="2">
    <source>
        <dbReference type="ARBA" id="ARBA00022692"/>
    </source>
</evidence>
<dbReference type="Proteomes" id="UP000663879">
    <property type="component" value="Unassembled WGS sequence"/>
</dbReference>
<evidence type="ECO:0000256" key="4">
    <source>
        <dbReference type="ARBA" id="ARBA00023136"/>
    </source>
</evidence>
<dbReference type="PANTHER" id="PTHR18945">
    <property type="entry name" value="NEUROTRANSMITTER GATED ION CHANNEL"/>
    <property type="match status" value="1"/>
</dbReference>
<dbReference type="Pfam" id="PF02931">
    <property type="entry name" value="Neur_chan_LBD"/>
    <property type="match status" value="1"/>
</dbReference>
<dbReference type="OrthoDB" id="203862at2759"/>
<feature type="transmembrane region" description="Helical" evidence="5">
    <location>
        <begin position="228"/>
        <end position="248"/>
    </location>
</feature>
<accession>A0A814CNK8</accession>
<keyword evidence="4 5" id="KW-0472">Membrane</keyword>
<evidence type="ECO:0000313" key="7">
    <source>
        <dbReference type="EMBL" id="CAF0942644.1"/>
    </source>
</evidence>
<feature type="transmembrane region" description="Helical" evidence="5">
    <location>
        <begin position="328"/>
        <end position="351"/>
    </location>
</feature>
<dbReference type="SUPFAM" id="SSF63712">
    <property type="entry name" value="Nicotinic receptor ligand binding domain-like"/>
    <property type="match status" value="1"/>
</dbReference>
<dbReference type="SUPFAM" id="SSF90112">
    <property type="entry name" value="Neurotransmitter-gated ion-channel transmembrane pore"/>
    <property type="match status" value="1"/>
</dbReference>
<dbReference type="Gene3D" id="2.70.170.10">
    <property type="entry name" value="Neurotransmitter-gated ion-channel ligand-binding domain"/>
    <property type="match status" value="1"/>
</dbReference>
<comment type="subcellular location">
    <subcellularLocation>
        <location evidence="1">Membrane</location>
        <topology evidence="1">Multi-pass membrane protein</topology>
    </subcellularLocation>
</comment>
<dbReference type="EMBL" id="CAJNOC010002609">
    <property type="protein sequence ID" value="CAF0942644.1"/>
    <property type="molecule type" value="Genomic_DNA"/>
</dbReference>
<feature type="domain" description="Neurotransmitter-gated ion-channel ligand-binding" evidence="6">
    <location>
        <begin position="16"/>
        <end position="190"/>
    </location>
</feature>
<protein>
    <recommendedName>
        <fullName evidence="6">Neurotransmitter-gated ion-channel ligand-binding domain-containing protein</fullName>
    </recommendedName>
</protein>
<dbReference type="InterPro" id="IPR036719">
    <property type="entry name" value="Neuro-gated_channel_TM_sf"/>
</dbReference>
<sequence length="376" mass="44182">MSETESLMPKLNETLEKINPDSTIKYPVQIRVSIEFLSIGEVDTLNEKFQAEVRIISKWCDEQADKTEFKSEEDWNPYLFIENSLHDVKEEIKYKIDKIDDYRREITETRIAKGNFWERIELQNFPLDTQELSITLASKRKTTQVNLIQNQERISTIYYETLHSFRDQQKWKLYKMVKVSQQASYDIGSARSINNIDVEAHDFHEMDKVRRSKRAKFVATCYCSRRPAYYLINCFSFNFLITVLSLTIFSIETRLAPNRISGTFTLILTSVSFKWVSNRTLPTVSYLTSLDKYQITSIIYLVLCCVWHSTIASIAVEMPTKIIIDKIVVGIFATIFITIQIVFSIRIFSAFRGLKQLKLKEERFIRQVPEYDDDEF</sequence>
<keyword evidence="2 5" id="KW-0812">Transmembrane</keyword>
<dbReference type="InterPro" id="IPR006201">
    <property type="entry name" value="Neur_channel"/>
</dbReference>
<feature type="transmembrane region" description="Helical" evidence="5">
    <location>
        <begin position="297"/>
        <end position="316"/>
    </location>
</feature>
<keyword evidence="8" id="KW-1185">Reference proteome</keyword>
<dbReference type="InterPro" id="IPR036734">
    <property type="entry name" value="Neur_chan_lig-bd_sf"/>
</dbReference>
<comment type="caution">
    <text evidence="7">The sequence shown here is derived from an EMBL/GenBank/DDBJ whole genome shotgun (WGS) entry which is preliminary data.</text>
</comment>
<dbReference type="InterPro" id="IPR038050">
    <property type="entry name" value="Neuro_actylchol_rec"/>
</dbReference>
<dbReference type="GO" id="GO:0004888">
    <property type="term" value="F:transmembrane signaling receptor activity"/>
    <property type="evidence" value="ECO:0007669"/>
    <property type="project" value="InterPro"/>
</dbReference>